<dbReference type="InterPro" id="IPR050072">
    <property type="entry name" value="Peptidase_M20A"/>
</dbReference>
<dbReference type="EC" id="3.5.1.18" evidence="4 15"/>
<evidence type="ECO:0000313" key="17">
    <source>
        <dbReference type="EMBL" id="AOV16716.1"/>
    </source>
</evidence>
<comment type="subunit">
    <text evidence="3 15">Homodimer.</text>
</comment>
<dbReference type="GO" id="GO:0050897">
    <property type="term" value="F:cobalt ion binding"/>
    <property type="evidence" value="ECO:0007669"/>
    <property type="project" value="UniProtKB-UniRule"/>
</dbReference>
<evidence type="ECO:0000256" key="2">
    <source>
        <dbReference type="ARBA" id="ARBA00006746"/>
    </source>
</evidence>
<evidence type="ECO:0000256" key="4">
    <source>
        <dbReference type="ARBA" id="ARBA00011921"/>
    </source>
</evidence>
<evidence type="ECO:0000256" key="13">
    <source>
        <dbReference type="ARBA" id="ARBA00031891"/>
    </source>
</evidence>
<dbReference type="GO" id="GO:0009014">
    <property type="term" value="F:succinyl-diaminopimelate desuccinylase activity"/>
    <property type="evidence" value="ECO:0007669"/>
    <property type="project" value="UniProtKB-UniRule"/>
</dbReference>
<dbReference type="EMBL" id="CP017448">
    <property type="protein sequence ID" value="AOV16716.1"/>
    <property type="molecule type" value="Genomic_DNA"/>
</dbReference>
<evidence type="ECO:0000256" key="3">
    <source>
        <dbReference type="ARBA" id="ARBA00011738"/>
    </source>
</evidence>
<evidence type="ECO:0000256" key="1">
    <source>
        <dbReference type="ARBA" id="ARBA00005130"/>
    </source>
</evidence>
<gene>
    <name evidence="15" type="primary">dapE</name>
    <name evidence="17" type="ORF">BJI67_06255</name>
</gene>
<dbReference type="NCBIfam" id="TIGR01246">
    <property type="entry name" value="dapE_proteo"/>
    <property type="match status" value="1"/>
</dbReference>
<keyword evidence="6 15" id="KW-0028">Amino-acid biosynthesis</keyword>
<dbReference type="GO" id="GO:0009089">
    <property type="term" value="P:lysine biosynthetic process via diaminopimelate"/>
    <property type="evidence" value="ECO:0007669"/>
    <property type="project" value="UniProtKB-UniRule"/>
</dbReference>
<comment type="similarity">
    <text evidence="2 15">Belongs to the peptidase M20A family. DapE subfamily.</text>
</comment>
<dbReference type="GO" id="GO:0006526">
    <property type="term" value="P:L-arginine biosynthetic process"/>
    <property type="evidence" value="ECO:0007669"/>
    <property type="project" value="TreeGrafter"/>
</dbReference>
<evidence type="ECO:0000256" key="5">
    <source>
        <dbReference type="ARBA" id="ARBA00022391"/>
    </source>
</evidence>
<feature type="active site" evidence="15">
    <location>
        <position position="70"/>
    </location>
</feature>
<evidence type="ECO:0000256" key="15">
    <source>
        <dbReference type="HAMAP-Rule" id="MF_01690"/>
    </source>
</evidence>
<keyword evidence="8 15" id="KW-0378">Hydrolase</keyword>
<dbReference type="Gene3D" id="3.40.630.10">
    <property type="entry name" value="Zn peptidases"/>
    <property type="match status" value="2"/>
</dbReference>
<evidence type="ECO:0000256" key="12">
    <source>
        <dbReference type="ARBA" id="ARBA00023285"/>
    </source>
</evidence>
<feature type="active site" description="Proton acceptor" evidence="15">
    <location>
        <position position="135"/>
    </location>
</feature>
<dbReference type="SUPFAM" id="SSF55031">
    <property type="entry name" value="Bacterial exopeptidase dimerisation domain"/>
    <property type="match status" value="1"/>
</dbReference>
<dbReference type="SUPFAM" id="SSF53187">
    <property type="entry name" value="Zn-dependent exopeptidases"/>
    <property type="match status" value="1"/>
</dbReference>
<comment type="catalytic activity">
    <reaction evidence="14 15">
        <text>N-succinyl-(2S,6S)-2,6-diaminopimelate + H2O = (2S,6S)-2,6-diaminopimelate + succinate</text>
        <dbReference type="Rhea" id="RHEA:22608"/>
        <dbReference type="ChEBI" id="CHEBI:15377"/>
        <dbReference type="ChEBI" id="CHEBI:30031"/>
        <dbReference type="ChEBI" id="CHEBI:57609"/>
        <dbReference type="ChEBI" id="CHEBI:58087"/>
        <dbReference type="EC" id="3.5.1.18"/>
    </reaction>
</comment>
<evidence type="ECO:0000256" key="10">
    <source>
        <dbReference type="ARBA" id="ARBA00022915"/>
    </source>
</evidence>
<dbReference type="HAMAP" id="MF_01690">
    <property type="entry name" value="DapE"/>
    <property type="match status" value="1"/>
</dbReference>
<evidence type="ECO:0000256" key="11">
    <source>
        <dbReference type="ARBA" id="ARBA00023154"/>
    </source>
</evidence>
<evidence type="ECO:0000313" key="18">
    <source>
        <dbReference type="Proteomes" id="UP000095342"/>
    </source>
</evidence>
<feature type="binding site" evidence="15">
    <location>
        <position position="101"/>
    </location>
    <ligand>
        <name>Zn(2+)</name>
        <dbReference type="ChEBI" id="CHEBI:29105"/>
        <label>2</label>
    </ligand>
</feature>
<dbReference type="PANTHER" id="PTHR43808">
    <property type="entry name" value="ACETYLORNITHINE DEACETYLASE"/>
    <property type="match status" value="1"/>
</dbReference>
<organism evidence="17 18">
    <name type="scientific">Acidihalobacter aeolianus</name>
    <dbReference type="NCBI Taxonomy" id="2792603"/>
    <lineage>
        <taxon>Bacteria</taxon>
        <taxon>Pseudomonadati</taxon>
        <taxon>Pseudomonadota</taxon>
        <taxon>Gammaproteobacteria</taxon>
        <taxon>Chromatiales</taxon>
        <taxon>Ectothiorhodospiraceae</taxon>
        <taxon>Acidihalobacter</taxon>
    </lineage>
</organism>
<evidence type="ECO:0000256" key="7">
    <source>
        <dbReference type="ARBA" id="ARBA00022723"/>
    </source>
</evidence>
<dbReference type="Pfam" id="PF07687">
    <property type="entry name" value="M20_dimer"/>
    <property type="match status" value="1"/>
</dbReference>
<dbReference type="GO" id="GO:0008270">
    <property type="term" value="F:zinc ion binding"/>
    <property type="evidence" value="ECO:0007669"/>
    <property type="project" value="UniProtKB-UniRule"/>
</dbReference>
<feature type="binding site" evidence="15">
    <location>
        <position position="164"/>
    </location>
    <ligand>
        <name>Zn(2+)</name>
        <dbReference type="ChEBI" id="CHEBI:29105"/>
        <label>1</label>
    </ligand>
</feature>
<dbReference type="CDD" id="cd03891">
    <property type="entry name" value="M20_DapE_proteobac"/>
    <property type="match status" value="1"/>
</dbReference>
<feature type="binding site" evidence="15">
    <location>
        <position position="136"/>
    </location>
    <ligand>
        <name>Zn(2+)</name>
        <dbReference type="ChEBI" id="CHEBI:29105"/>
        <label>2</label>
    </ligand>
</feature>
<dbReference type="UniPathway" id="UPA00034">
    <property type="reaction ID" value="UER00021"/>
</dbReference>
<evidence type="ECO:0000256" key="8">
    <source>
        <dbReference type="ARBA" id="ARBA00022801"/>
    </source>
</evidence>
<keyword evidence="9 15" id="KW-0862">Zinc</keyword>
<evidence type="ECO:0000256" key="14">
    <source>
        <dbReference type="ARBA" id="ARBA00051301"/>
    </source>
</evidence>
<keyword evidence="10 15" id="KW-0220">Diaminopimelate biosynthesis</keyword>
<reference evidence="17 18" key="1">
    <citation type="submission" date="2016-09" db="EMBL/GenBank/DDBJ databases">
        <title>Acidihalobacter prosperus V6 (DSM14174).</title>
        <authorList>
            <person name="Khaleque H.N."/>
            <person name="Ramsay J.P."/>
            <person name="Murphy R.J.T."/>
            <person name="Kaksonen A.H."/>
            <person name="Boxall N.J."/>
            <person name="Watkin E.L.J."/>
        </authorList>
    </citation>
    <scope>NUCLEOTIDE SEQUENCE [LARGE SCALE GENOMIC DNA]</scope>
    <source>
        <strain evidence="17 18">V6</strain>
    </source>
</reference>
<comment type="function">
    <text evidence="15">Catalyzes the hydrolysis of N-succinyl-L,L-diaminopimelic acid (SDAP), forming succinate and LL-2,6-diaminopimelate (DAP), an intermediate involved in the bacterial biosynthesis of lysine and meso-diaminopimelic acid, an essential component of bacterial cell walls.</text>
</comment>
<protein>
    <recommendedName>
        <fullName evidence="5 15">Succinyl-diaminopimelate desuccinylase</fullName>
        <shortName evidence="15">SDAP desuccinylase</shortName>
        <ecNumber evidence="4 15">3.5.1.18</ecNumber>
    </recommendedName>
    <alternativeName>
        <fullName evidence="13 15">N-succinyl-LL-2,6-diaminoheptanedioate amidohydrolase</fullName>
    </alternativeName>
</protein>
<dbReference type="PANTHER" id="PTHR43808:SF31">
    <property type="entry name" value="N-ACETYL-L-CITRULLINE DEACETYLASE"/>
    <property type="match status" value="1"/>
</dbReference>
<dbReference type="InterPro" id="IPR011650">
    <property type="entry name" value="Peptidase_M20_dimer"/>
</dbReference>
<dbReference type="PROSITE" id="PS00759">
    <property type="entry name" value="ARGE_DAPE_CPG2_2"/>
    <property type="match status" value="1"/>
</dbReference>
<keyword evidence="11 15" id="KW-0457">Lysine biosynthesis</keyword>
<feature type="binding site" evidence="15">
    <location>
        <position position="101"/>
    </location>
    <ligand>
        <name>Zn(2+)</name>
        <dbReference type="ChEBI" id="CHEBI:29105"/>
        <label>1</label>
    </ligand>
</feature>
<dbReference type="InterPro" id="IPR036264">
    <property type="entry name" value="Bact_exopeptidase_dim_dom"/>
</dbReference>
<keyword evidence="18" id="KW-1185">Reference proteome</keyword>
<dbReference type="Proteomes" id="UP000095342">
    <property type="component" value="Chromosome"/>
</dbReference>
<keyword evidence="7 15" id="KW-0479">Metal-binding</keyword>
<comment type="cofactor">
    <cofactor evidence="15">
        <name>Zn(2+)</name>
        <dbReference type="ChEBI" id="CHEBI:29105"/>
    </cofactor>
    <cofactor evidence="15">
        <name>Co(2+)</name>
        <dbReference type="ChEBI" id="CHEBI:48828"/>
    </cofactor>
    <text evidence="15">Binds 2 Zn(2+) or Co(2+) ions per subunit.</text>
</comment>
<proteinExistence type="inferred from homology"/>
<dbReference type="FunFam" id="3.40.630.10:FF:000005">
    <property type="entry name" value="Succinyl-diaminopimelate desuccinylase"/>
    <property type="match status" value="1"/>
</dbReference>
<dbReference type="NCBIfam" id="NF009557">
    <property type="entry name" value="PRK13009.1"/>
    <property type="match status" value="1"/>
</dbReference>
<feature type="binding site" evidence="15">
    <location>
        <position position="350"/>
    </location>
    <ligand>
        <name>Zn(2+)</name>
        <dbReference type="ChEBI" id="CHEBI:29105"/>
        <label>2</label>
    </ligand>
</feature>
<evidence type="ECO:0000256" key="6">
    <source>
        <dbReference type="ARBA" id="ARBA00022605"/>
    </source>
</evidence>
<feature type="domain" description="Peptidase M20 dimerisation" evidence="16">
    <location>
        <begin position="177"/>
        <end position="284"/>
    </location>
</feature>
<dbReference type="Pfam" id="PF01546">
    <property type="entry name" value="Peptidase_M20"/>
    <property type="match status" value="1"/>
</dbReference>
<dbReference type="InterPro" id="IPR001261">
    <property type="entry name" value="ArgE/DapE_CS"/>
</dbReference>
<name>A0A1D8K6Z7_9GAMM</name>
<evidence type="ECO:0000259" key="16">
    <source>
        <dbReference type="Pfam" id="PF07687"/>
    </source>
</evidence>
<dbReference type="InterPro" id="IPR005941">
    <property type="entry name" value="DapE_proteobac"/>
</dbReference>
<accession>A0A1D8K6Z7</accession>
<evidence type="ECO:0000256" key="9">
    <source>
        <dbReference type="ARBA" id="ARBA00022833"/>
    </source>
</evidence>
<feature type="binding site" evidence="15">
    <location>
        <position position="68"/>
    </location>
    <ligand>
        <name>Zn(2+)</name>
        <dbReference type="ChEBI" id="CHEBI:29105"/>
        <label>1</label>
    </ligand>
</feature>
<dbReference type="GO" id="GO:0019877">
    <property type="term" value="P:diaminopimelate biosynthetic process"/>
    <property type="evidence" value="ECO:0007669"/>
    <property type="project" value="UniProtKB-UniRule"/>
</dbReference>
<dbReference type="InterPro" id="IPR002933">
    <property type="entry name" value="Peptidase_M20"/>
</dbReference>
<comment type="pathway">
    <text evidence="1 15">Amino-acid biosynthesis; L-lysine biosynthesis via DAP pathway; LL-2,6-diaminopimelate from (S)-tetrahydrodipicolinate (succinylase route): step 3/3.</text>
</comment>
<dbReference type="KEGG" id="aaeo:BJI67_06255"/>
<dbReference type="FunFam" id="3.30.70.360:FF:000011">
    <property type="entry name" value="Succinyl-diaminopimelate desuccinylase"/>
    <property type="match status" value="1"/>
</dbReference>
<dbReference type="AlphaFoldDB" id="A0A1D8K6Z7"/>
<keyword evidence="12 15" id="KW-0170">Cobalt</keyword>
<sequence>MIMSATLELTIELVSRSSMTPEDAGCQQLIAQRLERLGFVAQHLRFGEVDNLWLRRGNDGPVFCFAGHTDVVPTGPLEKWNSPPFVPTVRDGMLYGRGTADMKGSIAAMVTAIERFIAANPDSHGSIALLLTSDEEGPAVNGTVKVVETLQQRGERIDWCIVGEPSSTAQVGDVIKNGRRGSLTGRLRIQGKQGHIAYPHLAENPIHLAAPALEELIQTEWDTGNAYFPPTSFQISNIHAGTGAGNIIPGEMDVEFNFRYSTQNTAHTLQQRVEETLQRHSLKYELQWIHSGSPFLTPPGNLVNAVCAAASSVNQISPSLSTAGGTSDGRFIAPMGAQVVELGPVNDSIHQIDEHVDIDSLDALSLMYERTLEMLFLASAADESVNSE</sequence>
<dbReference type="GO" id="GO:0008777">
    <property type="term" value="F:acetylornithine deacetylase activity"/>
    <property type="evidence" value="ECO:0007669"/>
    <property type="project" value="TreeGrafter"/>
</dbReference>